<dbReference type="SUPFAM" id="SSF103473">
    <property type="entry name" value="MFS general substrate transporter"/>
    <property type="match status" value="1"/>
</dbReference>
<feature type="transmembrane region" description="Helical" evidence="6">
    <location>
        <begin position="318"/>
        <end position="336"/>
    </location>
</feature>
<dbReference type="Gene3D" id="1.20.1250.20">
    <property type="entry name" value="MFS general substrate transporter like domains"/>
    <property type="match status" value="1"/>
</dbReference>
<dbReference type="PANTHER" id="PTHR23504:SF15">
    <property type="entry name" value="MAJOR FACILITATOR SUPERFAMILY (MFS) PROFILE DOMAIN-CONTAINING PROTEIN"/>
    <property type="match status" value="1"/>
</dbReference>
<feature type="transmembrane region" description="Helical" evidence="6">
    <location>
        <begin position="409"/>
        <end position="428"/>
    </location>
</feature>
<evidence type="ECO:0000259" key="7">
    <source>
        <dbReference type="PROSITE" id="PS50850"/>
    </source>
</evidence>
<dbReference type="InterPro" id="IPR036259">
    <property type="entry name" value="MFS_trans_sf"/>
</dbReference>
<sequence>MSAPRKAGLFLVFVTVFIDLLGFGIVMPLLPRYGRHFDAEGFPLGMLMASFSAMQFLFAPIWGRISDRIGRRPVLIVGLVGSTISYALFGLATSLGREGTMLGLSALTWLFLTRIGAGIAGATISTAQAYIADCTGPKDRAKGMALIGAAFGIGFTFGPLIGAAFVSNEPVVNLTSEQLKFVESHDFTDDPNVDEVVQQVREIAPLEDDDEALLRSAIQHDPTRINPVPSAAPGYVAAVLSGIALLFAVFRLPESLNPESKPASNHWLDVKQFQTLLKTRSVAIVLLGIFLSTLALAQFESSLSLLTRRLGVSPRYNFYVFAYIGLILTLSQGVLVRRLVPKVGEYKMALTGAGLMTVGLALIGVAGDLGSTAFLYSVLPICVIGFSFIAPSLQSLLSRMVSNDQQGGVLGVGQSLSSLARILGPIAGLTIEKDFATGPYWLGAIVMLAGGASFLSLKKEVVKLNESSGAAAEDSAPPESN</sequence>
<dbReference type="GO" id="GO:0016020">
    <property type="term" value="C:membrane"/>
    <property type="evidence" value="ECO:0007669"/>
    <property type="project" value="UniProtKB-SubCell"/>
</dbReference>
<proteinExistence type="predicted"/>
<dbReference type="CDD" id="cd17330">
    <property type="entry name" value="MFS_SLC46_TetA_like"/>
    <property type="match status" value="1"/>
</dbReference>
<feature type="domain" description="Major facilitator superfamily (MFS) profile" evidence="7">
    <location>
        <begin position="8"/>
        <end position="462"/>
    </location>
</feature>
<dbReference type="PANTHER" id="PTHR23504">
    <property type="entry name" value="MAJOR FACILITATOR SUPERFAMILY DOMAIN-CONTAINING PROTEIN 10"/>
    <property type="match status" value="1"/>
</dbReference>
<comment type="caution">
    <text evidence="8">The sequence shown here is derived from an EMBL/GenBank/DDBJ whole genome shotgun (WGS) entry which is preliminary data.</text>
</comment>
<dbReference type="InterPro" id="IPR011701">
    <property type="entry name" value="MFS"/>
</dbReference>
<feature type="transmembrane region" description="Helical" evidence="6">
    <location>
        <begin position="232"/>
        <end position="252"/>
    </location>
</feature>
<feature type="transmembrane region" description="Helical" evidence="6">
    <location>
        <begin position="144"/>
        <end position="166"/>
    </location>
</feature>
<keyword evidence="3 6" id="KW-0812">Transmembrane</keyword>
<evidence type="ECO:0000256" key="3">
    <source>
        <dbReference type="ARBA" id="ARBA00022692"/>
    </source>
</evidence>
<reference evidence="8 9" key="1">
    <citation type="submission" date="2019-02" db="EMBL/GenBank/DDBJ databases">
        <title>Deep-cultivation of Planctomycetes and their phenomic and genomic characterization uncovers novel biology.</title>
        <authorList>
            <person name="Wiegand S."/>
            <person name="Jogler M."/>
            <person name="Boedeker C."/>
            <person name="Pinto D."/>
            <person name="Vollmers J."/>
            <person name="Rivas-Marin E."/>
            <person name="Kohn T."/>
            <person name="Peeters S.H."/>
            <person name="Heuer A."/>
            <person name="Rast P."/>
            <person name="Oberbeckmann S."/>
            <person name="Bunk B."/>
            <person name="Jeske O."/>
            <person name="Meyerdierks A."/>
            <person name="Storesund J.E."/>
            <person name="Kallscheuer N."/>
            <person name="Luecker S."/>
            <person name="Lage O.M."/>
            <person name="Pohl T."/>
            <person name="Merkel B.J."/>
            <person name="Hornburger P."/>
            <person name="Mueller R.-W."/>
            <person name="Bruemmer F."/>
            <person name="Labrenz M."/>
            <person name="Spormann A.M."/>
            <person name="Op Den Camp H."/>
            <person name="Overmann J."/>
            <person name="Amann R."/>
            <person name="Jetten M.S.M."/>
            <person name="Mascher T."/>
            <person name="Medema M.H."/>
            <person name="Devos D.P."/>
            <person name="Kaster A.-K."/>
            <person name="Ovreas L."/>
            <person name="Rohde M."/>
            <person name="Galperin M.Y."/>
            <person name="Jogler C."/>
        </authorList>
    </citation>
    <scope>NUCLEOTIDE SEQUENCE [LARGE SCALE GENOMIC DNA]</scope>
    <source>
        <strain evidence="8 9">KOR42</strain>
    </source>
</reference>
<keyword evidence="9" id="KW-1185">Reference proteome</keyword>
<name>A0A5C5WY26_9PLAN</name>
<feature type="transmembrane region" description="Helical" evidence="6">
    <location>
        <begin position="373"/>
        <end position="397"/>
    </location>
</feature>
<dbReference type="PROSITE" id="PS50850">
    <property type="entry name" value="MFS"/>
    <property type="match status" value="1"/>
</dbReference>
<keyword evidence="2" id="KW-0813">Transport</keyword>
<feature type="transmembrane region" description="Helical" evidence="6">
    <location>
        <begin position="7"/>
        <end position="30"/>
    </location>
</feature>
<feature type="transmembrane region" description="Helical" evidence="6">
    <location>
        <begin position="440"/>
        <end position="457"/>
    </location>
</feature>
<feature type="transmembrane region" description="Helical" evidence="6">
    <location>
        <begin position="107"/>
        <end position="132"/>
    </location>
</feature>
<keyword evidence="4 6" id="KW-1133">Transmembrane helix</keyword>
<feature type="transmembrane region" description="Helical" evidence="6">
    <location>
        <begin position="281"/>
        <end position="298"/>
    </location>
</feature>
<dbReference type="InterPro" id="IPR001958">
    <property type="entry name" value="Tet-R_TetA/multi-R_MdtG-like"/>
</dbReference>
<feature type="transmembrane region" description="Helical" evidence="6">
    <location>
        <begin position="348"/>
        <end position="367"/>
    </location>
</feature>
<dbReference type="RefSeq" id="WP_231740906.1">
    <property type="nucleotide sequence ID" value="NZ_SIHI01000003.1"/>
</dbReference>
<protein>
    <submittedName>
        <fullName evidence="8">Tetracycline resistance protein, class B</fullName>
    </submittedName>
</protein>
<accession>A0A5C5WY26</accession>
<dbReference type="EMBL" id="SIHI01000003">
    <property type="protein sequence ID" value="TWT55577.1"/>
    <property type="molecule type" value="Genomic_DNA"/>
</dbReference>
<dbReference type="Pfam" id="PF07690">
    <property type="entry name" value="MFS_1"/>
    <property type="match status" value="2"/>
</dbReference>
<dbReference type="PRINTS" id="PR01035">
    <property type="entry name" value="TCRTETA"/>
</dbReference>
<organism evidence="8 9">
    <name type="scientific">Thalassoglobus neptunius</name>
    <dbReference type="NCBI Taxonomy" id="1938619"/>
    <lineage>
        <taxon>Bacteria</taxon>
        <taxon>Pseudomonadati</taxon>
        <taxon>Planctomycetota</taxon>
        <taxon>Planctomycetia</taxon>
        <taxon>Planctomycetales</taxon>
        <taxon>Planctomycetaceae</taxon>
        <taxon>Thalassoglobus</taxon>
    </lineage>
</organism>
<evidence type="ECO:0000256" key="6">
    <source>
        <dbReference type="SAM" id="Phobius"/>
    </source>
</evidence>
<comment type="subcellular location">
    <subcellularLocation>
        <location evidence="1">Membrane</location>
        <topology evidence="1">Multi-pass membrane protein</topology>
    </subcellularLocation>
</comment>
<dbReference type="GO" id="GO:0022857">
    <property type="term" value="F:transmembrane transporter activity"/>
    <property type="evidence" value="ECO:0007669"/>
    <property type="project" value="InterPro"/>
</dbReference>
<feature type="transmembrane region" description="Helical" evidence="6">
    <location>
        <begin position="42"/>
        <end position="62"/>
    </location>
</feature>
<evidence type="ECO:0000256" key="4">
    <source>
        <dbReference type="ARBA" id="ARBA00022989"/>
    </source>
</evidence>
<evidence type="ECO:0000256" key="1">
    <source>
        <dbReference type="ARBA" id="ARBA00004141"/>
    </source>
</evidence>
<feature type="transmembrane region" description="Helical" evidence="6">
    <location>
        <begin position="74"/>
        <end position="95"/>
    </location>
</feature>
<evidence type="ECO:0000256" key="5">
    <source>
        <dbReference type="ARBA" id="ARBA00023136"/>
    </source>
</evidence>
<evidence type="ECO:0000313" key="8">
    <source>
        <dbReference type="EMBL" id="TWT55577.1"/>
    </source>
</evidence>
<dbReference type="AlphaFoldDB" id="A0A5C5WY26"/>
<dbReference type="InterPro" id="IPR020846">
    <property type="entry name" value="MFS_dom"/>
</dbReference>
<evidence type="ECO:0000313" key="9">
    <source>
        <dbReference type="Proteomes" id="UP000317243"/>
    </source>
</evidence>
<gene>
    <name evidence="8" type="primary">tetA</name>
    <name evidence="8" type="ORF">KOR42_27040</name>
</gene>
<evidence type="ECO:0000256" key="2">
    <source>
        <dbReference type="ARBA" id="ARBA00022448"/>
    </source>
</evidence>
<dbReference type="Proteomes" id="UP000317243">
    <property type="component" value="Unassembled WGS sequence"/>
</dbReference>
<keyword evidence="5 6" id="KW-0472">Membrane</keyword>